<proteinExistence type="predicted"/>
<sequence length="163" mass="18975">FPMLNDLYVMSCPNLELFQSVHPEGEAESTSTSIIRQPLIRNLKVISMLKLLSLDWKHISVLMSGQHAEDLKYLNKIVLVFDADKNNKLTLPLEKFEKMPNLQDMTLRFINSLEIFLTQDTHVRDHRILGQLKILTLEFVFELQYINLNTVGKGVDEPREDHR</sequence>
<evidence type="ECO:0000313" key="2">
    <source>
        <dbReference type="Proteomes" id="UP000265520"/>
    </source>
</evidence>
<dbReference type="Proteomes" id="UP000265520">
    <property type="component" value="Unassembled WGS sequence"/>
</dbReference>
<reference evidence="1 2" key="1">
    <citation type="journal article" date="2018" name="Front. Plant Sci.">
        <title>Red Clover (Trifolium pratense) and Zigzag Clover (T. medium) - A Picture of Genomic Similarities and Differences.</title>
        <authorList>
            <person name="Dluhosova J."/>
            <person name="Istvanek J."/>
            <person name="Nedelnik J."/>
            <person name="Repkova J."/>
        </authorList>
    </citation>
    <scope>NUCLEOTIDE SEQUENCE [LARGE SCALE GENOMIC DNA]</scope>
    <source>
        <strain evidence="2">cv. 10/8</strain>
        <tissue evidence="1">Leaf</tissue>
    </source>
</reference>
<dbReference type="AlphaFoldDB" id="A0A392NKG9"/>
<keyword evidence="2" id="KW-1185">Reference proteome</keyword>
<name>A0A392NKG9_9FABA</name>
<accession>A0A392NKG9</accession>
<protein>
    <submittedName>
        <fullName evidence="1">Rpp4 candidate R5</fullName>
    </submittedName>
</protein>
<evidence type="ECO:0000313" key="1">
    <source>
        <dbReference type="EMBL" id="MCI00331.1"/>
    </source>
</evidence>
<feature type="non-terminal residue" evidence="1">
    <location>
        <position position="1"/>
    </location>
</feature>
<organism evidence="1 2">
    <name type="scientific">Trifolium medium</name>
    <dbReference type="NCBI Taxonomy" id="97028"/>
    <lineage>
        <taxon>Eukaryota</taxon>
        <taxon>Viridiplantae</taxon>
        <taxon>Streptophyta</taxon>
        <taxon>Embryophyta</taxon>
        <taxon>Tracheophyta</taxon>
        <taxon>Spermatophyta</taxon>
        <taxon>Magnoliopsida</taxon>
        <taxon>eudicotyledons</taxon>
        <taxon>Gunneridae</taxon>
        <taxon>Pentapetalae</taxon>
        <taxon>rosids</taxon>
        <taxon>fabids</taxon>
        <taxon>Fabales</taxon>
        <taxon>Fabaceae</taxon>
        <taxon>Papilionoideae</taxon>
        <taxon>50 kb inversion clade</taxon>
        <taxon>NPAAA clade</taxon>
        <taxon>Hologalegina</taxon>
        <taxon>IRL clade</taxon>
        <taxon>Trifolieae</taxon>
        <taxon>Trifolium</taxon>
    </lineage>
</organism>
<dbReference type="EMBL" id="LXQA010042874">
    <property type="protein sequence ID" value="MCI00331.1"/>
    <property type="molecule type" value="Genomic_DNA"/>
</dbReference>
<comment type="caution">
    <text evidence="1">The sequence shown here is derived from an EMBL/GenBank/DDBJ whole genome shotgun (WGS) entry which is preliminary data.</text>
</comment>